<dbReference type="GO" id="GO:0046872">
    <property type="term" value="F:metal ion binding"/>
    <property type="evidence" value="ECO:0007669"/>
    <property type="project" value="UniProtKB-KW"/>
</dbReference>
<keyword evidence="5" id="KW-0540">Nuclease</keyword>
<dbReference type="Proteomes" id="UP000075424">
    <property type="component" value="Unassembled WGS sequence"/>
</dbReference>
<dbReference type="GO" id="GO:0004519">
    <property type="term" value="F:endonuclease activity"/>
    <property type="evidence" value="ECO:0007669"/>
    <property type="project" value="UniProtKB-KW"/>
</dbReference>
<feature type="domain" description="Zn-dependent metallo-hydrolase RNA specificity" evidence="12">
    <location>
        <begin position="21"/>
        <end position="73"/>
    </location>
</feature>
<dbReference type="FunFam" id="3.10.20.580:FF:000001">
    <property type="entry name" value="Ribonuclease J"/>
    <property type="match status" value="1"/>
</dbReference>
<evidence type="ECO:0000256" key="1">
    <source>
        <dbReference type="ARBA" id="ARBA00001947"/>
    </source>
</evidence>
<evidence type="ECO:0000313" key="15">
    <source>
        <dbReference type="Proteomes" id="UP000075424"/>
    </source>
</evidence>
<protein>
    <recommendedName>
        <fullName evidence="16">Zn-dependent hydrolase</fullName>
    </recommendedName>
</protein>
<dbReference type="InterPro" id="IPR041636">
    <property type="entry name" value="RNase_J_C"/>
</dbReference>
<comment type="caution">
    <text evidence="14">The sequence shown here is derived from an EMBL/GenBank/DDBJ whole genome shotgun (WGS) entry which is preliminary data.</text>
</comment>
<dbReference type="PROSITE" id="PS01292">
    <property type="entry name" value="UPF0036"/>
    <property type="match status" value="1"/>
</dbReference>
<evidence type="ECO:0000256" key="10">
    <source>
        <dbReference type="ARBA" id="ARBA00022839"/>
    </source>
</evidence>
<proteinExistence type="predicted"/>
<dbReference type="GO" id="GO:0005737">
    <property type="term" value="C:cytoplasm"/>
    <property type="evidence" value="ECO:0007669"/>
    <property type="project" value="UniProtKB-SubCell"/>
</dbReference>
<keyword evidence="4" id="KW-0698">rRNA processing</keyword>
<dbReference type="SUPFAM" id="SSF56281">
    <property type="entry name" value="Metallo-hydrolase/oxidoreductase"/>
    <property type="match status" value="1"/>
</dbReference>
<dbReference type="AlphaFoldDB" id="A0A150M705"/>
<evidence type="ECO:0000256" key="6">
    <source>
        <dbReference type="ARBA" id="ARBA00022723"/>
    </source>
</evidence>
<name>A0A150M705_GEOSE</name>
<comment type="cofactor">
    <cofactor evidence="1">
        <name>Zn(2+)</name>
        <dbReference type="ChEBI" id="CHEBI:29105"/>
    </cofactor>
</comment>
<evidence type="ECO:0008006" key="16">
    <source>
        <dbReference type="Google" id="ProtNLM"/>
    </source>
</evidence>
<dbReference type="GO" id="GO:0003723">
    <property type="term" value="F:RNA binding"/>
    <property type="evidence" value="ECO:0007669"/>
    <property type="project" value="UniProtKB-KW"/>
</dbReference>
<evidence type="ECO:0000256" key="4">
    <source>
        <dbReference type="ARBA" id="ARBA00022552"/>
    </source>
</evidence>
<evidence type="ECO:0000259" key="13">
    <source>
        <dbReference type="Pfam" id="PF17770"/>
    </source>
</evidence>
<evidence type="ECO:0000256" key="7">
    <source>
        <dbReference type="ARBA" id="ARBA00022759"/>
    </source>
</evidence>
<keyword evidence="7" id="KW-0255">Endonuclease</keyword>
<dbReference type="InterPro" id="IPR011108">
    <property type="entry name" value="RMMBL"/>
</dbReference>
<keyword evidence="6" id="KW-0479">Metal-binding</keyword>
<dbReference type="GO" id="GO:0006364">
    <property type="term" value="P:rRNA processing"/>
    <property type="evidence" value="ECO:0007669"/>
    <property type="project" value="UniProtKB-KW"/>
</dbReference>
<evidence type="ECO:0000256" key="8">
    <source>
        <dbReference type="ARBA" id="ARBA00022801"/>
    </source>
</evidence>
<accession>A0A150M705</accession>
<dbReference type="PANTHER" id="PTHR43694:SF4">
    <property type="entry name" value="RIBONUCLEASE J 2"/>
    <property type="match status" value="1"/>
</dbReference>
<evidence type="ECO:0000256" key="5">
    <source>
        <dbReference type="ARBA" id="ARBA00022722"/>
    </source>
</evidence>
<evidence type="ECO:0000256" key="11">
    <source>
        <dbReference type="ARBA" id="ARBA00022884"/>
    </source>
</evidence>
<comment type="subcellular location">
    <subcellularLocation>
        <location evidence="2">Cytoplasm</location>
    </subcellularLocation>
</comment>
<dbReference type="GO" id="GO:0004527">
    <property type="term" value="F:exonuclease activity"/>
    <property type="evidence" value="ECO:0007669"/>
    <property type="project" value="UniProtKB-KW"/>
</dbReference>
<dbReference type="Gene3D" id="3.60.15.10">
    <property type="entry name" value="Ribonuclease Z/Hydroxyacylglutathione hydrolase-like"/>
    <property type="match status" value="1"/>
</dbReference>
<evidence type="ECO:0000256" key="3">
    <source>
        <dbReference type="ARBA" id="ARBA00022490"/>
    </source>
</evidence>
<dbReference type="Pfam" id="PF17770">
    <property type="entry name" value="RNase_J_C"/>
    <property type="match status" value="1"/>
</dbReference>
<keyword evidence="11" id="KW-0694">RNA-binding</keyword>
<sequence length="221" mass="24804">MPGYELGFSKTIDALYRAGANVIYHNRQVHVSGHGCQEELKLMLNLMKPKYFIPVHGEYRMQKAHARLAKAVGISEERTFLLDKGEVVEFRGGAARPGGKVPYGNILIDGLGIGDVGNIVLRDRRLLSQDGILIAVVTLNKEAKTIAAGPEIISRGFVYMREAETLLEEAEQMVSEIIKRCLESYMLEWSSLKANIREALSQFLFEKTKRKPMILPIIMEV</sequence>
<evidence type="ECO:0000259" key="12">
    <source>
        <dbReference type="Pfam" id="PF07521"/>
    </source>
</evidence>
<gene>
    <name evidence="14" type="ORF">B4109_1083</name>
</gene>
<dbReference type="PATRIC" id="fig|1422.18.peg.2237"/>
<keyword evidence="3" id="KW-0963">Cytoplasm</keyword>
<reference evidence="14 15" key="1">
    <citation type="submission" date="2016-01" db="EMBL/GenBank/DDBJ databases">
        <title>Draft Genome Sequences of Seven Thermophilic Sporeformers Isolated from Foods.</title>
        <authorList>
            <person name="Berendsen E.M."/>
            <person name="Wells-Bennik M.H."/>
            <person name="Krawcyk A.O."/>
            <person name="De Jong A."/>
            <person name="Holsappel S."/>
            <person name="Eijlander R.T."/>
            <person name="Kuipers O.P."/>
        </authorList>
    </citation>
    <scope>NUCLEOTIDE SEQUENCE [LARGE SCALE GENOMIC DNA]</scope>
    <source>
        <strain evidence="14 15">B4109</strain>
    </source>
</reference>
<evidence type="ECO:0000256" key="2">
    <source>
        <dbReference type="ARBA" id="ARBA00004496"/>
    </source>
</evidence>
<dbReference type="InterPro" id="IPR036866">
    <property type="entry name" value="RibonucZ/Hydroxyglut_hydro"/>
</dbReference>
<keyword evidence="8" id="KW-0378">Hydrolase</keyword>
<organism evidence="14 15">
    <name type="scientific">Geobacillus stearothermophilus</name>
    <name type="common">Bacillus stearothermophilus</name>
    <dbReference type="NCBI Taxonomy" id="1422"/>
    <lineage>
        <taxon>Bacteria</taxon>
        <taxon>Bacillati</taxon>
        <taxon>Bacillota</taxon>
        <taxon>Bacilli</taxon>
        <taxon>Bacillales</taxon>
        <taxon>Anoxybacillaceae</taxon>
        <taxon>Geobacillus</taxon>
    </lineage>
</organism>
<dbReference type="Gene3D" id="3.10.20.580">
    <property type="match status" value="1"/>
</dbReference>
<evidence type="ECO:0000313" key="14">
    <source>
        <dbReference type="EMBL" id="KYD20377.1"/>
    </source>
</evidence>
<dbReference type="Pfam" id="PF07521">
    <property type="entry name" value="RMMBL"/>
    <property type="match status" value="1"/>
</dbReference>
<dbReference type="InterPro" id="IPR001587">
    <property type="entry name" value="RNase_J_CS"/>
</dbReference>
<dbReference type="PANTHER" id="PTHR43694">
    <property type="entry name" value="RIBONUCLEASE J"/>
    <property type="match status" value="1"/>
</dbReference>
<dbReference type="EMBL" id="LQYV01000152">
    <property type="protein sequence ID" value="KYD20377.1"/>
    <property type="molecule type" value="Genomic_DNA"/>
</dbReference>
<evidence type="ECO:0000256" key="9">
    <source>
        <dbReference type="ARBA" id="ARBA00022833"/>
    </source>
</evidence>
<keyword evidence="9" id="KW-0862">Zinc</keyword>
<keyword evidence="10" id="KW-0269">Exonuclease</keyword>
<feature type="domain" description="Ribonuclease J C-terminal" evidence="13">
    <location>
        <begin position="120"/>
        <end position="221"/>
    </location>
</feature>